<evidence type="ECO:0000313" key="2">
    <source>
        <dbReference type="Proteomes" id="UP000528945"/>
    </source>
</evidence>
<keyword evidence="2" id="KW-1185">Reference proteome</keyword>
<comment type="caution">
    <text evidence="1">The sequence shown here is derived from an EMBL/GenBank/DDBJ whole genome shotgun (WGS) entry which is preliminary data.</text>
</comment>
<name>A0AAW3TMG7_9SPHN</name>
<dbReference type="AlphaFoldDB" id="A0AAW3TMG7"/>
<accession>A0AAW3TMG7</accession>
<proteinExistence type="predicted"/>
<sequence length="160" mass="17571">MTADIRLLRWPERDREEYERLVSALERVRASAARSRGEIVAPVPAGPEEPSDADRARTLLAQRRQRDAMAGDLIELFGEPGWDILLTLFVAYEEARPVTGEALGLLLSLRPAVLARWLELLSRRALIRGAVHKTGTLDPATPLALTDDGLALVLRCIGGA</sequence>
<protein>
    <submittedName>
        <fullName evidence="1">Uncharacterized protein</fullName>
    </submittedName>
</protein>
<gene>
    <name evidence="1" type="ORF">GGR47_000378</name>
</gene>
<dbReference type="RefSeq" id="WP_244305001.1">
    <property type="nucleotide sequence ID" value="NZ_JACIDB010000001.1"/>
</dbReference>
<reference evidence="1 2" key="1">
    <citation type="submission" date="2020-08" db="EMBL/GenBank/DDBJ databases">
        <title>Genomic Encyclopedia of Type Strains, Phase IV (KMG-IV): sequencing the most valuable type-strain genomes for metagenomic binning, comparative biology and taxonomic classification.</title>
        <authorList>
            <person name="Goeker M."/>
        </authorList>
    </citation>
    <scope>NUCLEOTIDE SEQUENCE [LARGE SCALE GENOMIC DNA]</scope>
    <source>
        <strain evidence="1 2">DSM 15581</strain>
    </source>
</reference>
<organism evidence="1 2">
    <name type="scientific">Sphingomonas aquatilis</name>
    <dbReference type="NCBI Taxonomy" id="93063"/>
    <lineage>
        <taxon>Bacteria</taxon>
        <taxon>Pseudomonadati</taxon>
        <taxon>Pseudomonadota</taxon>
        <taxon>Alphaproteobacteria</taxon>
        <taxon>Sphingomonadales</taxon>
        <taxon>Sphingomonadaceae</taxon>
        <taxon>Sphingomonas</taxon>
    </lineage>
</organism>
<dbReference type="EMBL" id="JACIDB010000001">
    <property type="protein sequence ID" value="MBB3874162.1"/>
    <property type="molecule type" value="Genomic_DNA"/>
</dbReference>
<dbReference type="Proteomes" id="UP000528945">
    <property type="component" value="Unassembled WGS sequence"/>
</dbReference>
<evidence type="ECO:0000313" key="1">
    <source>
        <dbReference type="EMBL" id="MBB3874162.1"/>
    </source>
</evidence>